<dbReference type="InterPro" id="IPR000182">
    <property type="entry name" value="GNAT_dom"/>
</dbReference>
<name>A0A5P3XCK2_PARBF</name>
<dbReference type="EMBL" id="CP032452">
    <property type="protein sequence ID" value="QEZ67874.1"/>
    <property type="molecule type" value="Genomic_DNA"/>
</dbReference>
<dbReference type="InterPro" id="IPR051531">
    <property type="entry name" value="N-acetyltransferase"/>
</dbReference>
<evidence type="ECO:0000313" key="3">
    <source>
        <dbReference type="Proteomes" id="UP000326961"/>
    </source>
</evidence>
<accession>A0A5P3XCK2</accession>
<gene>
    <name evidence="2" type="ORF">D4A35_02590</name>
</gene>
<dbReference type="Proteomes" id="UP000326961">
    <property type="component" value="Chromosome"/>
</dbReference>
<dbReference type="GO" id="GO:0008999">
    <property type="term" value="F:protein-N-terminal-alanine acetyltransferase activity"/>
    <property type="evidence" value="ECO:0007669"/>
    <property type="project" value="TreeGrafter"/>
</dbReference>
<feature type="domain" description="N-acetyltransferase" evidence="1">
    <location>
        <begin position="14"/>
        <end position="154"/>
    </location>
</feature>
<dbReference type="GO" id="GO:0005737">
    <property type="term" value="C:cytoplasm"/>
    <property type="evidence" value="ECO:0007669"/>
    <property type="project" value="TreeGrafter"/>
</dbReference>
<dbReference type="AlphaFoldDB" id="A0A5P3XCK2"/>
<dbReference type="RefSeq" id="WP_150885717.1">
    <property type="nucleotide sequence ID" value="NZ_CP032452.1"/>
</dbReference>
<sequence>MLKNIGTEIIETKRLILRKYNINDADDMFNNWTSDEEVSKFLAWRPHKSVEETKSILESWISEYENMDKYHWGIEMRSSNQVIGDIAVFNLKEKHSSCEIGYCLSRQFWNMGIMTEAMAGVIDFLFKEVRLNRIVAMHNVDNIQSGKVMIKSNMKYEGTLREANRLRDKDGFYNLAVYSILKSEWENMYN</sequence>
<dbReference type="Pfam" id="PF13302">
    <property type="entry name" value="Acetyltransf_3"/>
    <property type="match status" value="1"/>
</dbReference>
<protein>
    <submittedName>
        <fullName evidence="2">N-acetyltransferase</fullName>
    </submittedName>
</protein>
<dbReference type="Gene3D" id="3.40.630.30">
    <property type="match status" value="1"/>
</dbReference>
<dbReference type="InterPro" id="IPR016181">
    <property type="entry name" value="Acyl_CoA_acyltransferase"/>
</dbReference>
<evidence type="ECO:0000313" key="2">
    <source>
        <dbReference type="EMBL" id="QEZ67874.1"/>
    </source>
</evidence>
<dbReference type="SUPFAM" id="SSF55729">
    <property type="entry name" value="Acyl-CoA N-acyltransferases (Nat)"/>
    <property type="match status" value="1"/>
</dbReference>
<evidence type="ECO:0000259" key="1">
    <source>
        <dbReference type="Pfam" id="PF13302"/>
    </source>
</evidence>
<dbReference type="PANTHER" id="PTHR43792:SF9">
    <property type="entry name" value="RIBOSOMAL-PROTEIN-ALANINE ACETYLTRANSFERASE"/>
    <property type="match status" value="1"/>
</dbReference>
<organism evidence="2 3">
    <name type="scientific">Paraclostridium bifermentans</name>
    <name type="common">Clostridium bifermentans</name>
    <dbReference type="NCBI Taxonomy" id="1490"/>
    <lineage>
        <taxon>Bacteria</taxon>
        <taxon>Bacillati</taxon>
        <taxon>Bacillota</taxon>
        <taxon>Clostridia</taxon>
        <taxon>Peptostreptococcales</taxon>
        <taxon>Peptostreptococcaceae</taxon>
        <taxon>Paraclostridium</taxon>
    </lineage>
</organism>
<keyword evidence="2" id="KW-0808">Transferase</keyword>
<reference evidence="2 3" key="1">
    <citation type="submission" date="2018-09" db="EMBL/GenBank/DDBJ databases">
        <title>A clostridial neurotoxin that targets Anopheles mosquitoes.</title>
        <authorList>
            <person name="Contreras E."/>
            <person name="Masuyer G."/>
            <person name="Qureshi N."/>
            <person name="Chawla S."/>
            <person name="Lim H.L."/>
            <person name="Chen J."/>
            <person name="Stenmark P."/>
            <person name="Gill S."/>
        </authorList>
    </citation>
    <scope>NUCLEOTIDE SEQUENCE [LARGE SCALE GENOMIC DNA]</scope>
    <source>
        <strain evidence="2 3">Cbm</strain>
    </source>
</reference>
<dbReference type="PANTHER" id="PTHR43792">
    <property type="entry name" value="GNAT FAMILY, PUTATIVE (AFU_ORTHOLOGUE AFUA_3G00765)-RELATED-RELATED"/>
    <property type="match status" value="1"/>
</dbReference>
<proteinExistence type="predicted"/>